<dbReference type="InterPro" id="IPR036855">
    <property type="entry name" value="Znf_CCCH_sf"/>
</dbReference>
<name>A0AAV8TA65_9ROSI</name>
<dbReference type="Pfam" id="PF00642">
    <property type="entry name" value="zf-CCCH"/>
    <property type="match status" value="1"/>
</dbReference>
<dbReference type="Gene3D" id="4.10.1000.10">
    <property type="entry name" value="Zinc finger, CCCH-type"/>
    <property type="match status" value="1"/>
</dbReference>
<gene>
    <name evidence="8" type="ORF">K2173_023318</name>
</gene>
<dbReference type="PROSITE" id="PS50103">
    <property type="entry name" value="ZF_C3H1"/>
    <property type="match status" value="1"/>
</dbReference>
<feature type="domain" description="C3H1-type" evidence="7">
    <location>
        <begin position="137"/>
        <end position="165"/>
    </location>
</feature>
<evidence type="ECO:0000256" key="2">
    <source>
        <dbReference type="ARBA" id="ARBA00022737"/>
    </source>
</evidence>
<evidence type="ECO:0000313" key="8">
    <source>
        <dbReference type="EMBL" id="KAJ8763113.1"/>
    </source>
</evidence>
<dbReference type="InterPro" id="IPR000571">
    <property type="entry name" value="Znf_CCCH"/>
</dbReference>
<feature type="compositionally biased region" description="Low complexity" evidence="6">
    <location>
        <begin position="114"/>
        <end position="134"/>
    </location>
</feature>
<evidence type="ECO:0000256" key="1">
    <source>
        <dbReference type="ARBA" id="ARBA00022723"/>
    </source>
</evidence>
<evidence type="ECO:0000259" key="7">
    <source>
        <dbReference type="PROSITE" id="PS50103"/>
    </source>
</evidence>
<evidence type="ECO:0000256" key="4">
    <source>
        <dbReference type="ARBA" id="ARBA00022833"/>
    </source>
</evidence>
<dbReference type="AlphaFoldDB" id="A0AAV8TA65"/>
<dbReference type="PANTHER" id="PTHR12547:SF18">
    <property type="entry name" value="PROTEIN TIS11"/>
    <property type="match status" value="1"/>
</dbReference>
<reference evidence="8 9" key="1">
    <citation type="submission" date="2021-09" db="EMBL/GenBank/DDBJ databases">
        <title>Genomic insights and catalytic innovation underlie evolution of tropane alkaloids biosynthesis.</title>
        <authorList>
            <person name="Wang Y.-J."/>
            <person name="Tian T."/>
            <person name="Huang J.-P."/>
            <person name="Huang S.-X."/>
        </authorList>
    </citation>
    <scope>NUCLEOTIDE SEQUENCE [LARGE SCALE GENOMIC DNA]</scope>
    <source>
        <strain evidence="8">KIB-2018</strain>
        <tissue evidence="8">Leaf</tissue>
    </source>
</reference>
<dbReference type="Proteomes" id="UP001159364">
    <property type="component" value="Linkage Group LG06"/>
</dbReference>
<evidence type="ECO:0000256" key="6">
    <source>
        <dbReference type="SAM" id="MobiDB-lite"/>
    </source>
</evidence>
<keyword evidence="9" id="KW-1185">Reference proteome</keyword>
<keyword evidence="3 5" id="KW-0863">Zinc-finger</keyword>
<dbReference type="GO" id="GO:0003729">
    <property type="term" value="F:mRNA binding"/>
    <property type="evidence" value="ECO:0007669"/>
    <property type="project" value="InterPro"/>
</dbReference>
<feature type="region of interest" description="Disordered" evidence="6">
    <location>
        <begin position="99"/>
        <end position="134"/>
    </location>
</feature>
<dbReference type="FunFam" id="4.10.1000.10:FF:000001">
    <property type="entry name" value="zinc finger CCCH domain-containing protein 15-like"/>
    <property type="match status" value="1"/>
</dbReference>
<dbReference type="PANTHER" id="PTHR12547">
    <property type="entry name" value="CCCH ZINC FINGER/TIS11-RELATED"/>
    <property type="match status" value="1"/>
</dbReference>
<keyword evidence="4 5" id="KW-0862">Zinc</keyword>
<dbReference type="EMBL" id="JAIWQS010000006">
    <property type="protein sequence ID" value="KAJ8763113.1"/>
    <property type="molecule type" value="Genomic_DNA"/>
</dbReference>
<sequence length="328" mass="35366">MDYSLHNNSGKFPRFKSLNVLVPPHIRYLRGDDGGGLSSFSSSGSPAMSNKSAGSTAGHRKSLLSPLSAVENVTSPVLKYGTPLEEDVLVMDELASADGGHGGGGGGGVRVLRSLLSNSGGSSSSSTPSSSSSAHSAFKTELCRSWEDFGRCRFGYKCQFAHGKEELRPTHFPIKKKTEVHGCKSSLYGLKCQFHQMTVKEAAATTSQKASSEFSGTGLAFTCKCESSTKNDTPTRITPHSDRTPILFKPERNKSSLPNLESEDFGMLLADITAVNNWTPFDDGIEIILPSQVVLFPSREDVDAHIDDVLYGPILKKRLPVFTEICPE</sequence>
<evidence type="ECO:0000313" key="9">
    <source>
        <dbReference type="Proteomes" id="UP001159364"/>
    </source>
</evidence>
<feature type="compositionally biased region" description="Gly residues" evidence="6">
    <location>
        <begin position="99"/>
        <end position="109"/>
    </location>
</feature>
<dbReference type="SUPFAM" id="SSF90229">
    <property type="entry name" value="CCCH zinc finger"/>
    <property type="match status" value="1"/>
</dbReference>
<keyword evidence="2" id="KW-0677">Repeat</keyword>
<dbReference type="InterPro" id="IPR045877">
    <property type="entry name" value="ZFP36-like"/>
</dbReference>
<organism evidence="8 9">
    <name type="scientific">Erythroxylum novogranatense</name>
    <dbReference type="NCBI Taxonomy" id="1862640"/>
    <lineage>
        <taxon>Eukaryota</taxon>
        <taxon>Viridiplantae</taxon>
        <taxon>Streptophyta</taxon>
        <taxon>Embryophyta</taxon>
        <taxon>Tracheophyta</taxon>
        <taxon>Spermatophyta</taxon>
        <taxon>Magnoliopsida</taxon>
        <taxon>eudicotyledons</taxon>
        <taxon>Gunneridae</taxon>
        <taxon>Pentapetalae</taxon>
        <taxon>rosids</taxon>
        <taxon>fabids</taxon>
        <taxon>Malpighiales</taxon>
        <taxon>Erythroxylaceae</taxon>
        <taxon>Erythroxylum</taxon>
    </lineage>
</organism>
<dbReference type="SMART" id="SM00356">
    <property type="entry name" value="ZnF_C3H1"/>
    <property type="match status" value="1"/>
</dbReference>
<comment type="caution">
    <text evidence="8">The sequence shown here is derived from an EMBL/GenBank/DDBJ whole genome shotgun (WGS) entry which is preliminary data.</text>
</comment>
<evidence type="ECO:0000256" key="3">
    <source>
        <dbReference type="ARBA" id="ARBA00022771"/>
    </source>
</evidence>
<protein>
    <recommendedName>
        <fullName evidence="7">C3H1-type domain-containing protein</fullName>
    </recommendedName>
</protein>
<proteinExistence type="predicted"/>
<feature type="compositionally biased region" description="Polar residues" evidence="6">
    <location>
        <begin position="46"/>
        <end position="55"/>
    </location>
</feature>
<keyword evidence="1 5" id="KW-0479">Metal-binding</keyword>
<evidence type="ECO:0000256" key="5">
    <source>
        <dbReference type="PROSITE-ProRule" id="PRU00723"/>
    </source>
</evidence>
<dbReference type="GO" id="GO:0008270">
    <property type="term" value="F:zinc ion binding"/>
    <property type="evidence" value="ECO:0007669"/>
    <property type="project" value="UniProtKB-KW"/>
</dbReference>
<feature type="zinc finger region" description="C3H1-type" evidence="5">
    <location>
        <begin position="137"/>
        <end position="165"/>
    </location>
</feature>
<accession>A0AAV8TA65</accession>
<feature type="region of interest" description="Disordered" evidence="6">
    <location>
        <begin position="38"/>
        <end position="60"/>
    </location>
</feature>